<keyword evidence="2" id="KW-1185">Reference proteome</keyword>
<sequence length="153" mass="18823">MICEEIKFRSYGISRFRIELNNRPNYEKECMQLRKRDEVDNKKDQFKIQKLQKEQNNLWRLRVQNTQEYQKKQINKKYRSNTIDTENNKIFDSQKCVQVIYSTPQKVMKLKQKQNQQDEIVQLNRSIDCKNMNEILNEKNQIYKRRTLRLSLI</sequence>
<comment type="caution">
    <text evidence="1">The sequence shown here is derived from an EMBL/GenBank/DDBJ whole genome shotgun (WGS) entry which is preliminary data.</text>
</comment>
<reference evidence="1" key="1">
    <citation type="submission" date="2021-01" db="EMBL/GenBank/DDBJ databases">
        <authorList>
            <consortium name="Genoscope - CEA"/>
            <person name="William W."/>
        </authorList>
    </citation>
    <scope>NUCLEOTIDE SEQUENCE</scope>
</reference>
<evidence type="ECO:0000313" key="2">
    <source>
        <dbReference type="Proteomes" id="UP000692954"/>
    </source>
</evidence>
<dbReference type="AlphaFoldDB" id="A0A8S1L8K1"/>
<gene>
    <name evidence="1" type="ORF">PSON_ATCC_30995.1.T0160075</name>
</gene>
<protein>
    <submittedName>
        <fullName evidence="1">Uncharacterized protein</fullName>
    </submittedName>
</protein>
<proteinExistence type="predicted"/>
<accession>A0A8S1L8K1</accession>
<evidence type="ECO:0000313" key="1">
    <source>
        <dbReference type="EMBL" id="CAD8061972.1"/>
    </source>
</evidence>
<dbReference type="Proteomes" id="UP000692954">
    <property type="component" value="Unassembled WGS sequence"/>
</dbReference>
<organism evidence="1 2">
    <name type="scientific">Paramecium sonneborni</name>
    <dbReference type="NCBI Taxonomy" id="65129"/>
    <lineage>
        <taxon>Eukaryota</taxon>
        <taxon>Sar</taxon>
        <taxon>Alveolata</taxon>
        <taxon>Ciliophora</taxon>
        <taxon>Intramacronucleata</taxon>
        <taxon>Oligohymenophorea</taxon>
        <taxon>Peniculida</taxon>
        <taxon>Parameciidae</taxon>
        <taxon>Paramecium</taxon>
    </lineage>
</organism>
<name>A0A8S1L8K1_9CILI</name>
<dbReference type="OrthoDB" id="300782at2759"/>
<dbReference type="EMBL" id="CAJJDN010000016">
    <property type="protein sequence ID" value="CAD8061972.1"/>
    <property type="molecule type" value="Genomic_DNA"/>
</dbReference>